<feature type="signal peptide" evidence="2">
    <location>
        <begin position="1"/>
        <end position="18"/>
    </location>
</feature>
<dbReference type="RefSeq" id="WP_188604909.1">
    <property type="nucleotide sequence ID" value="NZ_BMIC01000001.1"/>
</dbReference>
<dbReference type="SUPFAM" id="SSF49464">
    <property type="entry name" value="Carboxypeptidase regulatory domain-like"/>
    <property type="match status" value="1"/>
</dbReference>
<dbReference type="Proteomes" id="UP000598120">
    <property type="component" value="Unassembled WGS sequence"/>
</dbReference>
<name>A0A8J2TLB9_9FLAO</name>
<dbReference type="InterPro" id="IPR041700">
    <property type="entry name" value="OMP_b-brl_3"/>
</dbReference>
<dbReference type="EMBL" id="BMIC01000001">
    <property type="protein sequence ID" value="GFZ79452.1"/>
    <property type="molecule type" value="Genomic_DNA"/>
</dbReference>
<reference evidence="4 5" key="1">
    <citation type="journal article" date="2014" name="Int. J. Syst. Evol. Microbiol.">
        <title>Complete genome sequence of Corynebacterium casei LMG S-19264T (=DSM 44701T), isolated from a smear-ripened cheese.</title>
        <authorList>
            <consortium name="US DOE Joint Genome Institute (JGI-PGF)"/>
            <person name="Walter F."/>
            <person name="Albersmeier A."/>
            <person name="Kalinowski J."/>
            <person name="Ruckert C."/>
        </authorList>
    </citation>
    <scope>NUCLEOTIDE SEQUENCE [LARGE SCALE GENOMIC DNA]</scope>
    <source>
        <strain evidence="4 5">CGMCC 1.15295</strain>
    </source>
</reference>
<dbReference type="AlphaFoldDB" id="A0A8J2TLB9"/>
<dbReference type="Pfam" id="PF14905">
    <property type="entry name" value="OMP_b-brl_3"/>
    <property type="match status" value="1"/>
</dbReference>
<accession>A0A8J2TLB9</accession>
<dbReference type="SUPFAM" id="SSF56935">
    <property type="entry name" value="Porins"/>
    <property type="match status" value="1"/>
</dbReference>
<feature type="chain" id="PRO_5035179642" evidence="2">
    <location>
        <begin position="19"/>
        <end position="925"/>
    </location>
</feature>
<gene>
    <name evidence="4" type="ORF">GCM10011531_06580</name>
</gene>
<proteinExistence type="predicted"/>
<keyword evidence="5" id="KW-1185">Reference proteome</keyword>
<evidence type="ECO:0000313" key="4">
    <source>
        <dbReference type="EMBL" id="GFZ79452.1"/>
    </source>
</evidence>
<evidence type="ECO:0000256" key="1">
    <source>
        <dbReference type="SAM" id="MobiDB-lite"/>
    </source>
</evidence>
<dbReference type="InterPro" id="IPR008969">
    <property type="entry name" value="CarboxyPept-like_regulatory"/>
</dbReference>
<evidence type="ECO:0000313" key="5">
    <source>
        <dbReference type="Proteomes" id="UP000598120"/>
    </source>
</evidence>
<feature type="domain" description="Outer membrane protein beta-barrel" evidence="3">
    <location>
        <begin position="448"/>
        <end position="780"/>
    </location>
</feature>
<evidence type="ECO:0000256" key="2">
    <source>
        <dbReference type="SAM" id="SignalP"/>
    </source>
</evidence>
<organism evidence="4 5">
    <name type="scientific">Aquaticitalea lipolytica</name>
    <dbReference type="NCBI Taxonomy" id="1247562"/>
    <lineage>
        <taxon>Bacteria</taxon>
        <taxon>Pseudomonadati</taxon>
        <taxon>Bacteroidota</taxon>
        <taxon>Flavobacteriia</taxon>
        <taxon>Flavobacteriales</taxon>
        <taxon>Flavobacteriaceae</taxon>
        <taxon>Aquaticitalea</taxon>
    </lineage>
</organism>
<feature type="region of interest" description="Disordered" evidence="1">
    <location>
        <begin position="350"/>
        <end position="376"/>
    </location>
</feature>
<keyword evidence="2" id="KW-0732">Signal</keyword>
<dbReference type="Pfam" id="PF13715">
    <property type="entry name" value="CarbopepD_reg_2"/>
    <property type="match status" value="1"/>
</dbReference>
<feature type="compositionally biased region" description="Low complexity" evidence="1">
    <location>
        <begin position="366"/>
        <end position="376"/>
    </location>
</feature>
<keyword evidence="4" id="KW-0176">Collagen</keyword>
<comment type="caution">
    <text evidence="4">The sequence shown here is derived from an EMBL/GenBank/DDBJ whole genome shotgun (WGS) entry which is preliminary data.</text>
</comment>
<sequence length="925" mass="104358">MKKLTFLFMLLCFSVSFSQSNSFKISGSLISEDDKTPLESATIYLERVVDSSLVTYTISDKNGKFLLQEKTYDKSLNLTISYVGFQSFTKKVLIDKETIDLGVIELKTANLLDEVVIKSRAPITIKKDTLEFNVSSFKTKKDANVEDLLKELPGVEVDDEGKIKVNGKEVNKILVNGKPFFGDDPTITTRNLTKEIIEKVQITDTKTDSEAFSGEEGDKDNKTINLTIKEENNKGTFGRLSAGVGTDERYELAGMINFFDNDQRISVLAGGNNTNSPGFSFGEIQKMFGGGRSMMMMSNGSFAIDGRSFGGGQGIVTSENIGANYADELSKGVDISADYFLAASSSEEKSKTNRENILPDSRYYTNSSSISSNDSDNHSANLKFDIEIDSTFLINVSPRFRFSKGKNIFNRDEQSLDEANTLTNESTTSSFVETTSKNIGNDLDITKRFGSDGAFLKSTLNLEYNNSETDNFLNSETNIYGDNPNDIIRNQFTDGEQTLKSIYTSLTYRLPLISKTLFLDFKYSLRSDKRESIRSTYDFDSGSQEYSLFNDQLSTNFNYENRRHTPSLDVTYRKEKWSISVDAGYVFRTLKNSDRLRPNLSLEQDFKALEIGANFDYQFSPKASMYSGYNLRNQPPQIDQLQPFQDVSDPLNTVTGNPNLEPSNSHSLYFGYNSFDFQSGSGFYSYVSANLTNNQVVSKTTIDDDLVKNTTYTNVNGVYSVYTSANYSKTVKLDTLRTLKYRIGLYSNTSRNINFNNDVKYASTYTTVTPNASVTFNWKKIMEIVPNYRLSFTNNVFDLDGFDNQNFVSHTLGVRTTTFVPKKFEWRNDINFNYNPNIASGFQKSAWFWNSTLTYSMLKDKGTLTLKVYDLLNQNTNAVRTATANYIQDSQSTVLQQYFMVSFSWKFNSLGQKGETGNGDIFFFD</sequence>
<evidence type="ECO:0000259" key="3">
    <source>
        <dbReference type="Pfam" id="PF14905"/>
    </source>
</evidence>
<protein>
    <submittedName>
        <fullName evidence="4">Collagen-binding protein</fullName>
    </submittedName>
</protein>